<evidence type="ECO:0000313" key="2">
    <source>
        <dbReference type="Proteomes" id="UP000185557"/>
    </source>
</evidence>
<proteinExistence type="predicted"/>
<dbReference type="Proteomes" id="UP000185557">
    <property type="component" value="Unassembled WGS sequence"/>
</dbReference>
<dbReference type="AlphaFoldDB" id="A0A1U7J4S3"/>
<name>A0A1U7J4S3_9CYAN</name>
<sequence length="797" mass="87527">MSDLSESKRVPLYDRLPQIYHIRDAEQRPPGQLQHYLATVENVFGDIHANIEALYHDLFIDTCDEWVIPYIGDLLGTTHLKGDARTLRADVADTISLRRRKGTLGAIERLTYNLTGWGIHGVELRENLLWNQHLNHQRPDAGGDPPYGLSTVTRFTPIRGGTATLRDPAMLSLVNTPFDPFGHTVDVKPPALDAIRYNLPNLAIFLWRLAAYRVAVSPPLIRAVIDNSAAGTGASFIVRVDVHPLGLPVRLLNTSRFDPNLQPPVVSQLDATPGPVPLARLTEDSEAGAPEQYVLVEDYNPIALANPDLETLERIDIGEVGLQLHLPQPEFSDRPWPRTDPPSVWTLRGENLCAWETGLARPFENNEIAVDPVIGRLIIGVETAEEAEALETGLLLTYTYGAVGPVGAHPISRGAIPTTFQGETVEVRPVNFHVDPNGLQAALSNIQDSTVPIVVEIRDSMVHELDLGAIAPPFPEAGGPNLRLNRSLIIRAASGQRPILRLAQPLRVRPTQVFDADPAVQNQLNGLMDRLTLRLEGLYITRDAAFPAGEPLIARAALHSLELVNCTLEPGGFLQLDGDRAPILPALQLANDYGFADADELEAFNQTPEIHLNRTVSGPLQIDTGYCLFLTDALLDAGKGVGEDPEEAFAVAGFGALPEEHWGPPTVVNGLTVLGRMRVREIRGKGGIWVHALEVLNNQKGCLKFSYFSGQGDRLPQHHACVFGTEARLRFTSEFFGQPGYGQLARTSDVRIRDRGPGDDAMGAFGFLLEAHKWRNLQIRYREFMPVGVRPLLIPVT</sequence>
<organism evidence="1 2">
    <name type="scientific">Phormidium tenue NIES-30</name>
    <dbReference type="NCBI Taxonomy" id="549789"/>
    <lineage>
        <taxon>Bacteria</taxon>
        <taxon>Bacillati</taxon>
        <taxon>Cyanobacteriota</taxon>
        <taxon>Cyanophyceae</taxon>
        <taxon>Oscillatoriophycideae</taxon>
        <taxon>Oscillatoriales</taxon>
        <taxon>Oscillatoriaceae</taxon>
        <taxon>Phormidium</taxon>
    </lineage>
</organism>
<reference evidence="1 2" key="1">
    <citation type="submission" date="2016-11" db="EMBL/GenBank/DDBJ databases">
        <title>Draft Genome Sequences of Nine Cyanobacterial Strains from Diverse Habitats.</title>
        <authorList>
            <person name="Zhu T."/>
            <person name="Hou S."/>
            <person name="Lu X."/>
            <person name="Hess W.R."/>
        </authorList>
    </citation>
    <scope>NUCLEOTIDE SEQUENCE [LARGE SCALE GENOMIC DNA]</scope>
    <source>
        <strain evidence="1 2">NIES-30</strain>
    </source>
</reference>
<protein>
    <recommendedName>
        <fullName evidence="3">Phage tail protein</fullName>
    </recommendedName>
</protein>
<dbReference type="EMBL" id="MRCG01000009">
    <property type="protein sequence ID" value="OKH47522.1"/>
    <property type="molecule type" value="Genomic_DNA"/>
</dbReference>
<evidence type="ECO:0000313" key="1">
    <source>
        <dbReference type="EMBL" id="OKH47522.1"/>
    </source>
</evidence>
<dbReference type="RefSeq" id="WP_073608998.1">
    <property type="nucleotide sequence ID" value="NZ_MRCG01000009.1"/>
</dbReference>
<accession>A0A1U7J4S3</accession>
<dbReference type="STRING" id="549789.NIES30_13780"/>
<gene>
    <name evidence="1" type="ORF">NIES30_13780</name>
</gene>
<dbReference type="OrthoDB" id="626916at2"/>
<keyword evidence="2" id="KW-1185">Reference proteome</keyword>
<comment type="caution">
    <text evidence="1">The sequence shown here is derived from an EMBL/GenBank/DDBJ whole genome shotgun (WGS) entry which is preliminary data.</text>
</comment>
<evidence type="ECO:0008006" key="3">
    <source>
        <dbReference type="Google" id="ProtNLM"/>
    </source>
</evidence>